<name>A0ABY6USC7_BIOOC</name>
<feature type="compositionally biased region" description="Basic and acidic residues" evidence="1">
    <location>
        <begin position="222"/>
        <end position="231"/>
    </location>
</feature>
<organism evidence="2 3">
    <name type="scientific">Bionectria ochroleuca</name>
    <name type="common">Gliocladium roseum</name>
    <dbReference type="NCBI Taxonomy" id="29856"/>
    <lineage>
        <taxon>Eukaryota</taxon>
        <taxon>Fungi</taxon>
        <taxon>Dikarya</taxon>
        <taxon>Ascomycota</taxon>
        <taxon>Pezizomycotina</taxon>
        <taxon>Sordariomycetes</taxon>
        <taxon>Hypocreomycetidae</taxon>
        <taxon>Hypocreales</taxon>
        <taxon>Bionectriaceae</taxon>
        <taxon>Clonostachys</taxon>
    </lineage>
</organism>
<feature type="compositionally biased region" description="Low complexity" evidence="1">
    <location>
        <begin position="389"/>
        <end position="448"/>
    </location>
</feature>
<feature type="compositionally biased region" description="Polar residues" evidence="1">
    <location>
        <begin position="1"/>
        <end position="10"/>
    </location>
</feature>
<accession>A0ABY6USC7</accession>
<feature type="compositionally biased region" description="Basic residues" evidence="1">
    <location>
        <begin position="232"/>
        <end position="257"/>
    </location>
</feature>
<evidence type="ECO:0000256" key="1">
    <source>
        <dbReference type="SAM" id="MobiDB-lite"/>
    </source>
</evidence>
<feature type="compositionally biased region" description="Low complexity" evidence="1">
    <location>
        <begin position="930"/>
        <end position="940"/>
    </location>
</feature>
<feature type="compositionally biased region" description="Low complexity" evidence="1">
    <location>
        <begin position="508"/>
        <end position="538"/>
    </location>
</feature>
<feature type="compositionally biased region" description="Basic and acidic residues" evidence="1">
    <location>
        <begin position="621"/>
        <end position="635"/>
    </location>
</feature>
<feature type="region of interest" description="Disordered" evidence="1">
    <location>
        <begin position="1"/>
        <end position="103"/>
    </location>
</feature>
<evidence type="ECO:0000313" key="3">
    <source>
        <dbReference type="Proteomes" id="UP000766486"/>
    </source>
</evidence>
<feature type="region of interest" description="Disordered" evidence="1">
    <location>
        <begin position="294"/>
        <end position="940"/>
    </location>
</feature>
<feature type="compositionally biased region" description="Basic and acidic residues" evidence="1">
    <location>
        <begin position="356"/>
        <end position="371"/>
    </location>
</feature>
<feature type="compositionally biased region" description="Basic and acidic residues" evidence="1">
    <location>
        <begin position="865"/>
        <end position="909"/>
    </location>
</feature>
<gene>
    <name evidence="2" type="ORF">CLO192961_LOCUS377122</name>
</gene>
<feature type="compositionally biased region" description="Basic and acidic residues" evidence="1">
    <location>
        <begin position="812"/>
        <end position="829"/>
    </location>
</feature>
<feature type="compositionally biased region" description="Basic and acidic residues" evidence="1">
    <location>
        <begin position="839"/>
        <end position="855"/>
    </location>
</feature>
<evidence type="ECO:0000313" key="2">
    <source>
        <dbReference type="EMBL" id="VUC34251.1"/>
    </source>
</evidence>
<feature type="compositionally biased region" description="Low complexity" evidence="1">
    <location>
        <begin position="548"/>
        <end position="561"/>
    </location>
</feature>
<sequence>MNGSQGFIQTSGPGSPRDDGRRPPMPLPPVGQGPSSRPHSRVDPDSLHMPIPRKSYSPSQWSRGYEEDMSLAVRRDRKPRYHPRAVSPRRSELRPQYHGARGSRHALTALDDHSTIRVVQIEMCRHDEDGSPVQRPWEYAKIFELHVTNEAAMRKVEQLEQHTLPVLDKLKEELSSLMQEKLEYARKHLEDEEEDPYSFSHELVQFETNFQKVDRSLRDSREELHEDWSRSDKKRNKSKDRKRQKSKTSSKGHKKSKSDKDRGRSNSSKPKHMIALVSITAYFKRTLLPEKYRPQSFRESEASEEDDEMRQHRRPTEYHQRDRRYSDTGRDSRHSRHFSDYDDVHSPSQYSPRGGLDQEHHSIRDHRDYEARYQTQTGTGQHERPVVNHHQQQQHGMHQQHPQNQAQQQPNMGQQQGSGMGQQRPQQHNMQQQPQVGTGQQRSQQQDQNHTGPQGFNHQDHQGFPPVNQQRQAPAAPQGHAGIMPQQQPAINQQKQQAQPQPQPQPQMPQQKQPIQHGMAPQQQPQQPAAQHKPQVQPGVAQPPLPPHQQQQPDLNPQKQQAHPGMAQQPQHNQAAKGQQVPPAMLHQHGHQPHGQGGPPGGPQNQQQKTQAIPPQVAAQMRDHQAQKAMGKDKGPLPPPPHVPPLHIPTSVSSNKDGKYKGDKKGRASSGKRHAHPDSPRISEESVSDYDGGWSDSESDISTPATSTSGGSHHKVKKSSRRYSEEHFAVPTRHHVKPGKTFIDENGYAREASPPSPRRAYTENQRYTRRGPSPSPRRRYDDEPRYTYESTRSPRTSQIKEPKYVRNISPPTRRERDDHKNYSRYEDYAPRIIQSVRRMTPDEVGREILDGDKSWGRSSHSRSPLGEDRGRDRTGRAYGKDNFVDKVRRFTERLHEPSDRYEERYERREPRSRHTSPRDYSPSPERPTGRRATYATTGRD</sequence>
<feature type="compositionally biased region" description="Basic and acidic residues" evidence="1">
    <location>
        <begin position="314"/>
        <end position="345"/>
    </location>
</feature>
<dbReference type="EMBL" id="CABFNS010000878">
    <property type="protein sequence ID" value="VUC34251.1"/>
    <property type="molecule type" value="Genomic_DNA"/>
</dbReference>
<feature type="region of interest" description="Disordered" evidence="1">
    <location>
        <begin position="222"/>
        <end position="273"/>
    </location>
</feature>
<feature type="compositionally biased region" description="Low complexity" evidence="1">
    <location>
        <begin position="484"/>
        <end position="500"/>
    </location>
</feature>
<feature type="compositionally biased region" description="Pro residues" evidence="1">
    <location>
        <begin position="636"/>
        <end position="647"/>
    </location>
</feature>
<proteinExistence type="predicted"/>
<reference evidence="2 3" key="1">
    <citation type="submission" date="2019-06" db="EMBL/GenBank/DDBJ databases">
        <authorList>
            <person name="Broberg M."/>
        </authorList>
    </citation>
    <scope>NUCLEOTIDE SEQUENCE [LARGE SCALE GENOMIC DNA]</scope>
</reference>
<keyword evidence="3" id="KW-1185">Reference proteome</keyword>
<feature type="compositionally biased region" description="Basic and acidic residues" evidence="1">
    <location>
        <begin position="656"/>
        <end position="666"/>
    </location>
</feature>
<evidence type="ECO:0008006" key="4">
    <source>
        <dbReference type="Google" id="ProtNLM"/>
    </source>
</evidence>
<comment type="caution">
    <text evidence="2">The sequence shown here is derived from an EMBL/GenBank/DDBJ whole genome shotgun (WGS) entry which is preliminary data.</text>
</comment>
<dbReference type="Proteomes" id="UP000766486">
    <property type="component" value="Unassembled WGS sequence"/>
</dbReference>
<protein>
    <recommendedName>
        <fullName evidence="4">Inhibitor of growth protein N-terminal histone-binding domain-containing protein</fullName>
    </recommendedName>
</protein>
<feature type="compositionally biased region" description="Polar residues" evidence="1">
    <location>
        <begin position="568"/>
        <end position="577"/>
    </location>
</feature>
<feature type="compositionally biased region" description="Basic residues" evidence="1">
    <location>
        <begin position="712"/>
        <end position="721"/>
    </location>
</feature>